<gene>
    <name evidence="2" type="ORF">AMON00008_LOCUS5522</name>
</gene>
<name>A0A7S4PYD6_9DINO</name>
<dbReference type="AlphaFoldDB" id="A0A7S4PYD6"/>
<proteinExistence type="predicted"/>
<evidence type="ECO:0000313" key="2">
    <source>
        <dbReference type="EMBL" id="CAE4565903.1"/>
    </source>
</evidence>
<organism evidence="2">
    <name type="scientific">Alexandrium monilatum</name>
    <dbReference type="NCBI Taxonomy" id="311494"/>
    <lineage>
        <taxon>Eukaryota</taxon>
        <taxon>Sar</taxon>
        <taxon>Alveolata</taxon>
        <taxon>Dinophyceae</taxon>
        <taxon>Gonyaulacales</taxon>
        <taxon>Pyrocystaceae</taxon>
        <taxon>Alexandrium</taxon>
    </lineage>
</organism>
<feature type="region of interest" description="Disordered" evidence="1">
    <location>
        <begin position="46"/>
        <end position="95"/>
    </location>
</feature>
<feature type="compositionally biased region" description="Low complexity" evidence="1">
    <location>
        <begin position="1"/>
        <end position="19"/>
    </location>
</feature>
<dbReference type="EMBL" id="HBNR01008398">
    <property type="protein sequence ID" value="CAE4565903.1"/>
    <property type="molecule type" value="Transcribed_RNA"/>
</dbReference>
<feature type="region of interest" description="Disordered" evidence="1">
    <location>
        <begin position="1"/>
        <end position="34"/>
    </location>
</feature>
<sequence length="297" mass="31461">MWPGAGPVPAGHAPAAQAGSTGPGGSSQLSDMHARWSEKGAQEFVPKGLNAAPGPARPPSLSSPGAGGADGARSLPVAAGGPAPAKGRGYTGMHPTQMAAPWSGSPMTNGMRMPMPHWAMAANGGPPHDTQWSVPGISHVMDTPPGHALGNNMHPLVPQQSQTLPSNESAAPLKPNTFVVAWNLSPNYTREKLENELFEIDFHPKKCKDVVDGAFLLEFLEEWHADALIVSLDDTEEHLAPCEGERLRLAKLAGSDSLTWMPREPPSPLRRALPRLLQAECSVFIIGAHEGEEHEQV</sequence>
<reference evidence="2" key="1">
    <citation type="submission" date="2021-01" db="EMBL/GenBank/DDBJ databases">
        <authorList>
            <person name="Corre E."/>
            <person name="Pelletier E."/>
            <person name="Niang G."/>
            <person name="Scheremetjew M."/>
            <person name="Finn R."/>
            <person name="Kale V."/>
            <person name="Holt S."/>
            <person name="Cochrane G."/>
            <person name="Meng A."/>
            <person name="Brown T."/>
            <person name="Cohen L."/>
        </authorList>
    </citation>
    <scope>NUCLEOTIDE SEQUENCE</scope>
    <source>
        <strain evidence="2">CCMP3105</strain>
    </source>
</reference>
<feature type="compositionally biased region" description="Low complexity" evidence="1">
    <location>
        <begin position="76"/>
        <end position="88"/>
    </location>
</feature>
<evidence type="ECO:0000256" key="1">
    <source>
        <dbReference type="SAM" id="MobiDB-lite"/>
    </source>
</evidence>
<protein>
    <submittedName>
        <fullName evidence="2">Uncharacterized protein</fullName>
    </submittedName>
</protein>
<accession>A0A7S4PYD6</accession>